<keyword evidence="1" id="KW-0732">Signal</keyword>
<organism evidence="2 3">
    <name type="scientific">Sphingopyxis panaciterrulae</name>
    <dbReference type="NCBI Taxonomy" id="462372"/>
    <lineage>
        <taxon>Bacteria</taxon>
        <taxon>Pseudomonadati</taxon>
        <taxon>Pseudomonadota</taxon>
        <taxon>Alphaproteobacteria</taxon>
        <taxon>Sphingomonadales</taxon>
        <taxon>Sphingomonadaceae</taxon>
        <taxon>Sphingopyxis</taxon>
    </lineage>
</organism>
<name>A0A7W9B8M8_9SPHN</name>
<dbReference type="Proteomes" id="UP000537161">
    <property type="component" value="Unassembled WGS sequence"/>
</dbReference>
<evidence type="ECO:0000256" key="1">
    <source>
        <dbReference type="SAM" id="SignalP"/>
    </source>
</evidence>
<comment type="caution">
    <text evidence="2">The sequence shown here is derived from an EMBL/GenBank/DDBJ whole genome shotgun (WGS) entry which is preliminary data.</text>
</comment>
<evidence type="ECO:0000313" key="3">
    <source>
        <dbReference type="Proteomes" id="UP000537161"/>
    </source>
</evidence>
<feature type="signal peptide" evidence="1">
    <location>
        <begin position="1"/>
        <end position="20"/>
    </location>
</feature>
<gene>
    <name evidence="2" type="ORF">FHR21_003429</name>
</gene>
<dbReference type="EMBL" id="JACIJH010000014">
    <property type="protein sequence ID" value="MBB5708052.1"/>
    <property type="molecule type" value="Genomic_DNA"/>
</dbReference>
<sequence length="241" mass="26123">MNGKRMGQMMLVAAGFAAGAATPAAMVMADAGAQVGVFDEISVKRLNIVESDGKYRLVLANSERFPGLFMGGKEYKHHSRDTGGMLFFNDEGDEVGGLTFDSKSVGDARRASASLMFDQYKQDQTVGIQYAEANGERMAGLRVWDRPDWSIKPLMEMSERAAKAPDEAGRDRIREEMRAYAKANGGAGAERLFVGKASEEAVVKLADKDGRTRMLLKVGATGEPSIEFLDAAGKVVKRITQ</sequence>
<dbReference type="RefSeq" id="WP_184100456.1">
    <property type="nucleotide sequence ID" value="NZ_JACIJH010000014.1"/>
</dbReference>
<accession>A0A7W9B8M8</accession>
<evidence type="ECO:0000313" key="2">
    <source>
        <dbReference type="EMBL" id="MBB5708052.1"/>
    </source>
</evidence>
<proteinExistence type="predicted"/>
<reference evidence="2 3" key="1">
    <citation type="submission" date="2020-08" db="EMBL/GenBank/DDBJ databases">
        <title>Genomic Encyclopedia of Type Strains, Phase IV (KMG-IV): sequencing the most valuable type-strain genomes for metagenomic binning, comparative biology and taxonomic classification.</title>
        <authorList>
            <person name="Goeker M."/>
        </authorList>
    </citation>
    <scope>NUCLEOTIDE SEQUENCE [LARGE SCALE GENOMIC DNA]</scope>
    <source>
        <strain evidence="2 3">DSM 27163</strain>
    </source>
</reference>
<keyword evidence="3" id="KW-1185">Reference proteome</keyword>
<protein>
    <submittedName>
        <fullName evidence="2">Uncharacterized protein</fullName>
    </submittedName>
</protein>
<feature type="chain" id="PRO_5031307534" evidence="1">
    <location>
        <begin position="21"/>
        <end position="241"/>
    </location>
</feature>
<dbReference type="AlphaFoldDB" id="A0A7W9B8M8"/>